<keyword evidence="2" id="KW-1185">Reference proteome</keyword>
<gene>
    <name evidence="1" type="ORF">EQM13_03730</name>
</gene>
<evidence type="ECO:0000313" key="1">
    <source>
        <dbReference type="EMBL" id="QAT60751.1"/>
    </source>
</evidence>
<dbReference type="Proteomes" id="UP000287969">
    <property type="component" value="Chromosome"/>
</dbReference>
<dbReference type="InterPro" id="IPR005186">
    <property type="entry name" value="FlaG"/>
</dbReference>
<sequence length="121" mass="13938">MEISSLSTYSVNNDFVFVNNQREGNRNIELGKNNTVIEREKTEIEEKPEGEIIDAVESANKKFIAYDRKFEFSIHEKTKEIMVKVIDVNTNEVIREIPPEKILDLVAAIWEIAGIIVDEKI</sequence>
<reference evidence="2" key="1">
    <citation type="submission" date="2019-01" db="EMBL/GenBank/DDBJ databases">
        <title>Draft genomes of a novel of Sporanaerobacter strains.</title>
        <authorList>
            <person name="Ma S."/>
        </authorList>
    </citation>
    <scope>NUCLEOTIDE SEQUENCE [LARGE SCALE GENOMIC DNA]</scope>
    <source>
        <strain evidence="2">NJN-17</strain>
    </source>
</reference>
<evidence type="ECO:0000313" key="2">
    <source>
        <dbReference type="Proteomes" id="UP000287969"/>
    </source>
</evidence>
<keyword evidence="1" id="KW-0282">Flagellum</keyword>
<dbReference type="OrthoDB" id="9799867at2"/>
<accession>A0A410Q9T9</accession>
<dbReference type="PANTHER" id="PTHR37166">
    <property type="entry name" value="PROTEIN FLAG"/>
    <property type="match status" value="1"/>
</dbReference>
<dbReference type="SUPFAM" id="SSF160214">
    <property type="entry name" value="FlaG-like"/>
    <property type="match status" value="1"/>
</dbReference>
<dbReference type="AlphaFoldDB" id="A0A410Q9T9"/>
<dbReference type="EMBL" id="CP035282">
    <property type="protein sequence ID" value="QAT60751.1"/>
    <property type="molecule type" value="Genomic_DNA"/>
</dbReference>
<dbReference type="Pfam" id="PF03646">
    <property type="entry name" value="FlaG"/>
    <property type="match status" value="1"/>
</dbReference>
<dbReference type="Gene3D" id="3.30.160.170">
    <property type="entry name" value="FlaG-like"/>
    <property type="match status" value="1"/>
</dbReference>
<dbReference type="KEGG" id="spoa:EQM13_03730"/>
<dbReference type="InterPro" id="IPR035924">
    <property type="entry name" value="FlaG-like_sf"/>
</dbReference>
<protein>
    <submittedName>
        <fullName evidence="1">Flagellar protein FlaG</fullName>
    </submittedName>
</protein>
<proteinExistence type="predicted"/>
<name>A0A410Q9T9_9FIRM</name>
<organism evidence="1 2">
    <name type="scientific">Acidilutibacter cellobiosedens</name>
    <dbReference type="NCBI Taxonomy" id="2507161"/>
    <lineage>
        <taxon>Bacteria</taxon>
        <taxon>Bacillati</taxon>
        <taxon>Bacillota</taxon>
        <taxon>Tissierellia</taxon>
        <taxon>Tissierellales</taxon>
        <taxon>Acidilutibacteraceae</taxon>
        <taxon>Acidilutibacter</taxon>
    </lineage>
</organism>
<keyword evidence="1" id="KW-0966">Cell projection</keyword>
<keyword evidence="1" id="KW-0969">Cilium</keyword>
<dbReference type="RefSeq" id="WP_071139637.1">
    <property type="nucleotide sequence ID" value="NZ_CP035282.1"/>
</dbReference>
<dbReference type="PANTHER" id="PTHR37166:SF1">
    <property type="entry name" value="PROTEIN FLAG"/>
    <property type="match status" value="1"/>
</dbReference>